<dbReference type="GO" id="GO:0042578">
    <property type="term" value="F:phosphoric ester hydrolase activity"/>
    <property type="evidence" value="ECO:0007669"/>
    <property type="project" value="UniProtKB-ARBA"/>
</dbReference>
<dbReference type="Gene3D" id="3.40.720.10">
    <property type="entry name" value="Alkaline Phosphatase, subunit A"/>
    <property type="match status" value="1"/>
</dbReference>
<dbReference type="InterPro" id="IPR017850">
    <property type="entry name" value="Alkaline_phosphatase_core_sf"/>
</dbReference>
<dbReference type="PANTHER" id="PTHR31956:SF1">
    <property type="entry name" value="NON-SPECIFIC PHOSPHOLIPASE C1"/>
    <property type="match status" value="1"/>
</dbReference>
<evidence type="ECO:0000313" key="4">
    <source>
        <dbReference type="Proteomes" id="UP001153387"/>
    </source>
</evidence>
<keyword evidence="1" id="KW-0378">Hydrolase</keyword>
<dbReference type="Proteomes" id="UP001153387">
    <property type="component" value="Unassembled WGS sequence"/>
</dbReference>
<keyword evidence="2" id="KW-0732">Signal</keyword>
<gene>
    <name evidence="3" type="ORF">OMP38_23330</name>
</gene>
<organism evidence="3 4">
    <name type="scientific">Cohnella ginsengisoli</name>
    <dbReference type="NCBI Taxonomy" id="425004"/>
    <lineage>
        <taxon>Bacteria</taxon>
        <taxon>Bacillati</taxon>
        <taxon>Bacillota</taxon>
        <taxon>Bacilli</taxon>
        <taxon>Bacillales</taxon>
        <taxon>Paenibacillaceae</taxon>
        <taxon>Cohnella</taxon>
    </lineage>
</organism>
<dbReference type="InterPro" id="IPR007312">
    <property type="entry name" value="Phosphoesterase"/>
</dbReference>
<feature type="chain" id="PRO_5040929746" evidence="2">
    <location>
        <begin position="26"/>
        <end position="289"/>
    </location>
</feature>
<dbReference type="RefSeq" id="WP_277567221.1">
    <property type="nucleotide sequence ID" value="NZ_JAPDHZ010000004.1"/>
</dbReference>
<name>A0A9X4QP20_9BACL</name>
<keyword evidence="4" id="KW-1185">Reference proteome</keyword>
<feature type="signal peptide" evidence="2">
    <location>
        <begin position="1"/>
        <end position="25"/>
    </location>
</feature>
<dbReference type="AlphaFoldDB" id="A0A9X4QP20"/>
<evidence type="ECO:0000256" key="2">
    <source>
        <dbReference type="SAM" id="SignalP"/>
    </source>
</evidence>
<dbReference type="Pfam" id="PF04185">
    <property type="entry name" value="Phosphoesterase"/>
    <property type="match status" value="1"/>
</dbReference>
<proteinExistence type="predicted"/>
<protein>
    <submittedName>
        <fullName evidence="3">Alkaline phosphatase family protein</fullName>
    </submittedName>
</protein>
<sequence length="289" mass="31852">MSLIGRRAKLLLSTLAVGAAAVAVAHPAGFATQTEQTQKSKPDHIVIVIEENHSYQEIIGNPAAPYMNELFNTGASLVNHFATRHPSQPNYLDLFSGSSQSVKGDDVPGTKFATDNLASELLKHNYTFAGYSEGLPKKGYDGPYDLKTGYARKHNPWTNFTNVPSSANLPFSGFPRDYSKLPTVSFVIPNLAHDIHDGTIRDADKWLKSNLDGYVQWAKTHNSMLILTWDEDDTSARNQIPTVLVGPMVRKTKVTVKTNHYSVLRSIEDWYGLPSLGLSEQAKALPVLK</sequence>
<dbReference type="EMBL" id="JAPDHZ010000004">
    <property type="protein sequence ID" value="MDG0793443.1"/>
    <property type="molecule type" value="Genomic_DNA"/>
</dbReference>
<reference evidence="3 4" key="1">
    <citation type="submission" date="2022-10" db="EMBL/GenBank/DDBJ databases">
        <title>Comparative genomic analysis of Cohnella hashimotonis sp. nov., isolated from the International Space Station.</title>
        <authorList>
            <person name="Simpson A."/>
            <person name="Venkateswaran K."/>
        </authorList>
    </citation>
    <scope>NUCLEOTIDE SEQUENCE [LARGE SCALE GENOMIC DNA]</scope>
    <source>
        <strain evidence="3 4">DSM 18997</strain>
    </source>
</reference>
<evidence type="ECO:0000256" key="1">
    <source>
        <dbReference type="ARBA" id="ARBA00022801"/>
    </source>
</evidence>
<accession>A0A9X4QP20</accession>
<evidence type="ECO:0000313" key="3">
    <source>
        <dbReference type="EMBL" id="MDG0793443.1"/>
    </source>
</evidence>
<dbReference type="PANTHER" id="PTHR31956">
    <property type="entry name" value="NON-SPECIFIC PHOSPHOLIPASE C4-RELATED"/>
    <property type="match status" value="1"/>
</dbReference>
<comment type="caution">
    <text evidence="3">The sequence shown here is derived from an EMBL/GenBank/DDBJ whole genome shotgun (WGS) entry which is preliminary data.</text>
</comment>